<dbReference type="PROSITE" id="PS51819">
    <property type="entry name" value="VOC"/>
    <property type="match status" value="1"/>
</dbReference>
<comment type="catalytic activity">
    <reaction evidence="9">
        <text>tRNA(His) + L-histidine + ATP = L-histidyl-tRNA(His) + AMP + diphosphate + H(+)</text>
        <dbReference type="Rhea" id="RHEA:17313"/>
        <dbReference type="Rhea" id="RHEA-COMP:9665"/>
        <dbReference type="Rhea" id="RHEA-COMP:9689"/>
        <dbReference type="ChEBI" id="CHEBI:15378"/>
        <dbReference type="ChEBI" id="CHEBI:30616"/>
        <dbReference type="ChEBI" id="CHEBI:33019"/>
        <dbReference type="ChEBI" id="CHEBI:57595"/>
        <dbReference type="ChEBI" id="CHEBI:78442"/>
        <dbReference type="ChEBI" id="CHEBI:78527"/>
        <dbReference type="ChEBI" id="CHEBI:456215"/>
        <dbReference type="EC" id="6.1.1.21"/>
    </reaction>
</comment>
<reference evidence="13 14" key="1">
    <citation type="journal article" date="2024" name="Nat. Commun.">
        <title>Phylogenomics reveals the evolutionary origins of lichenization in chlorophyte algae.</title>
        <authorList>
            <person name="Puginier C."/>
            <person name="Libourel C."/>
            <person name="Otte J."/>
            <person name="Skaloud P."/>
            <person name="Haon M."/>
            <person name="Grisel S."/>
            <person name="Petersen M."/>
            <person name="Berrin J.G."/>
            <person name="Delaux P.M."/>
            <person name="Dal Grande F."/>
            <person name="Keller J."/>
        </authorList>
    </citation>
    <scope>NUCLEOTIDE SEQUENCE [LARGE SCALE GENOMIC DNA]</scope>
    <source>
        <strain evidence="13 14">SAG 2043</strain>
    </source>
</reference>
<evidence type="ECO:0000256" key="2">
    <source>
        <dbReference type="ARBA" id="ARBA00012815"/>
    </source>
</evidence>
<evidence type="ECO:0000256" key="8">
    <source>
        <dbReference type="ARBA" id="ARBA00030619"/>
    </source>
</evidence>
<keyword evidence="5" id="KW-0067">ATP-binding</keyword>
<keyword evidence="6" id="KW-0648">Protein biosynthesis</keyword>
<dbReference type="Pfam" id="PF00903">
    <property type="entry name" value="Glyoxalase"/>
    <property type="match status" value="1"/>
</dbReference>
<evidence type="ECO:0000256" key="6">
    <source>
        <dbReference type="ARBA" id="ARBA00022917"/>
    </source>
</evidence>
<dbReference type="Pfam" id="PF03129">
    <property type="entry name" value="HGTP_anticodon"/>
    <property type="match status" value="1"/>
</dbReference>
<comment type="similarity">
    <text evidence="1">Belongs to the class-II aminoacyl-tRNA synthetase family.</text>
</comment>
<dbReference type="Pfam" id="PF13393">
    <property type="entry name" value="tRNA-synt_His"/>
    <property type="match status" value="1"/>
</dbReference>
<evidence type="ECO:0000256" key="5">
    <source>
        <dbReference type="ARBA" id="ARBA00022840"/>
    </source>
</evidence>
<organism evidence="13 14">
    <name type="scientific">[Myrmecia] bisecta</name>
    <dbReference type="NCBI Taxonomy" id="41462"/>
    <lineage>
        <taxon>Eukaryota</taxon>
        <taxon>Viridiplantae</taxon>
        <taxon>Chlorophyta</taxon>
        <taxon>core chlorophytes</taxon>
        <taxon>Trebouxiophyceae</taxon>
        <taxon>Trebouxiales</taxon>
        <taxon>Trebouxiaceae</taxon>
        <taxon>Myrmecia</taxon>
    </lineage>
</organism>
<keyword evidence="3" id="KW-0436">Ligase</keyword>
<dbReference type="GO" id="GO:0004821">
    <property type="term" value="F:histidine-tRNA ligase activity"/>
    <property type="evidence" value="ECO:0007669"/>
    <property type="project" value="UniProtKB-EC"/>
</dbReference>
<dbReference type="InterPro" id="IPR006195">
    <property type="entry name" value="aa-tRNA-synth_II"/>
</dbReference>
<dbReference type="FunFam" id="3.40.50.800:FF:000017">
    <property type="entry name" value="Histidine--tRNA ligase chloroplastic/mitochondrial"/>
    <property type="match status" value="1"/>
</dbReference>
<keyword evidence="4" id="KW-0547">Nucleotide-binding</keyword>
<dbReference type="SUPFAM" id="SSF54593">
    <property type="entry name" value="Glyoxalase/Bleomycin resistance protein/Dihydroxybiphenyl dioxygenase"/>
    <property type="match status" value="1"/>
</dbReference>
<dbReference type="PANTHER" id="PTHR43707:SF1">
    <property type="entry name" value="HISTIDINE--TRNA LIGASE, MITOCHONDRIAL-RELATED"/>
    <property type="match status" value="1"/>
</dbReference>
<evidence type="ECO:0000259" key="12">
    <source>
        <dbReference type="PROSITE" id="PS51819"/>
    </source>
</evidence>
<dbReference type="Gene3D" id="3.40.50.800">
    <property type="entry name" value="Anticodon-binding domain"/>
    <property type="match status" value="1"/>
</dbReference>
<evidence type="ECO:0000313" key="14">
    <source>
        <dbReference type="Proteomes" id="UP001489004"/>
    </source>
</evidence>
<dbReference type="FunFam" id="3.30.930.10:FF:000054">
    <property type="entry name" value="Histidine--tRNA ligase chloroplastic/mitochondrial"/>
    <property type="match status" value="1"/>
</dbReference>
<dbReference type="CDD" id="cd07262">
    <property type="entry name" value="VOC_like"/>
    <property type="match status" value="1"/>
</dbReference>
<dbReference type="GO" id="GO:0005737">
    <property type="term" value="C:cytoplasm"/>
    <property type="evidence" value="ECO:0007669"/>
    <property type="project" value="InterPro"/>
</dbReference>
<evidence type="ECO:0000256" key="7">
    <source>
        <dbReference type="ARBA" id="ARBA00023146"/>
    </source>
</evidence>
<dbReference type="Gene3D" id="3.10.180.10">
    <property type="entry name" value="2,3-Dihydroxybiphenyl 1,2-Dioxygenase, domain 1"/>
    <property type="match status" value="1"/>
</dbReference>
<keyword evidence="14" id="KW-1185">Reference proteome</keyword>
<dbReference type="InterPro" id="IPR041715">
    <property type="entry name" value="HisRS-like_core"/>
</dbReference>
<dbReference type="InterPro" id="IPR004360">
    <property type="entry name" value="Glyas_Fos-R_dOase_dom"/>
</dbReference>
<dbReference type="SUPFAM" id="SSF55681">
    <property type="entry name" value="Class II aaRS and biotin synthetases"/>
    <property type="match status" value="1"/>
</dbReference>
<dbReference type="InterPro" id="IPR036621">
    <property type="entry name" value="Anticodon-bd_dom_sf"/>
</dbReference>
<dbReference type="InterPro" id="IPR015807">
    <property type="entry name" value="His-tRNA-ligase"/>
</dbReference>
<evidence type="ECO:0000259" key="11">
    <source>
        <dbReference type="PROSITE" id="PS50862"/>
    </source>
</evidence>
<dbReference type="GO" id="GO:0006427">
    <property type="term" value="P:histidyl-tRNA aminoacylation"/>
    <property type="evidence" value="ECO:0007669"/>
    <property type="project" value="InterPro"/>
</dbReference>
<evidence type="ECO:0000256" key="10">
    <source>
        <dbReference type="SAM" id="MobiDB-lite"/>
    </source>
</evidence>
<gene>
    <name evidence="13" type="ORF">WJX72_005451</name>
</gene>
<keyword evidence="7" id="KW-0030">Aminoacyl-tRNA synthetase</keyword>
<dbReference type="PANTHER" id="PTHR43707">
    <property type="entry name" value="HISTIDYL-TRNA SYNTHETASE"/>
    <property type="match status" value="1"/>
</dbReference>
<dbReference type="InterPro" id="IPR037523">
    <property type="entry name" value="VOC_core"/>
</dbReference>
<evidence type="ECO:0000256" key="9">
    <source>
        <dbReference type="ARBA" id="ARBA00047639"/>
    </source>
</evidence>
<evidence type="ECO:0000256" key="1">
    <source>
        <dbReference type="ARBA" id="ARBA00008226"/>
    </source>
</evidence>
<proteinExistence type="inferred from homology"/>
<evidence type="ECO:0000256" key="3">
    <source>
        <dbReference type="ARBA" id="ARBA00022598"/>
    </source>
</evidence>
<feature type="domain" description="Aminoacyl-transfer RNA synthetases class-II family profile" evidence="11">
    <location>
        <begin position="192"/>
        <end position="508"/>
    </location>
</feature>
<dbReference type="PROSITE" id="PS50862">
    <property type="entry name" value="AA_TRNA_LIGASE_II"/>
    <property type="match status" value="1"/>
</dbReference>
<dbReference type="Proteomes" id="UP001489004">
    <property type="component" value="Unassembled WGS sequence"/>
</dbReference>
<dbReference type="InterPro" id="IPR004154">
    <property type="entry name" value="Anticodon-bd"/>
</dbReference>
<dbReference type="SUPFAM" id="SSF52954">
    <property type="entry name" value="Class II aaRS ABD-related"/>
    <property type="match status" value="1"/>
</dbReference>
<name>A0AAW1Q0D6_9CHLO</name>
<evidence type="ECO:0000256" key="4">
    <source>
        <dbReference type="ARBA" id="ARBA00022741"/>
    </source>
</evidence>
<accession>A0AAW1Q0D6</accession>
<dbReference type="CDD" id="cd00773">
    <property type="entry name" value="HisRS-like_core"/>
    <property type="match status" value="1"/>
</dbReference>
<feature type="domain" description="VOC" evidence="12">
    <location>
        <begin position="2"/>
        <end position="127"/>
    </location>
</feature>
<dbReference type="HAMAP" id="MF_00127">
    <property type="entry name" value="His_tRNA_synth"/>
    <property type="match status" value="1"/>
</dbReference>
<dbReference type="EMBL" id="JALJOR010000007">
    <property type="protein sequence ID" value="KAK9814408.1"/>
    <property type="molecule type" value="Genomic_DNA"/>
</dbReference>
<dbReference type="Gene3D" id="3.30.930.10">
    <property type="entry name" value="Bira Bifunctional Protein, Domain 2"/>
    <property type="match status" value="1"/>
</dbReference>
<dbReference type="EC" id="6.1.1.21" evidence="2"/>
<dbReference type="InterPro" id="IPR004516">
    <property type="entry name" value="HisRS/HisZ"/>
</dbReference>
<sequence>MPLDHVGVYAKDLSVSKAFYLGALRPLRYKVFKEVKEGDNVLVVGLGDPHPNFWLAPATDTTKGAIPRVHVAFAASSHAHVDQFYAAALAAGGKDNGAPGYRKHYHPMYYAAFVLDPDGNNVEAVSPRQTWQLSTQTTAAAVASQERKSGASKARESKGLIDLNPPKGTRDFPPDEARLRQWLFGEFEAVSRLFGFQLFDAPVLESEELYVRKSGEEISDQLFNFEDKGGRRVALRPELTPSLARLVLKQGKQLSLPAKWYTIGQCWRYERMTRGRRREHYQWNMDIIGVAGVEAEAELLAAITMFLERLGLSAEDVAIKVSSRKVLQAVMQRYGIPDDMFGQVCVLVDKIEKLPMEKVEEEFGALGVPAEAAQGIIGATTISSLAELEAFLGAGHEAVADLKRLFELAEATGYGDYLVLDTSISRGLAYYTSTVFEGRDRKGELRAIFGGGRYDKLLGTFGGEQQPCAGFGFGDAVIVELLRDKGLLPEIPHQVDDVVVVMDEQLRPQANRIAHKLRQSGRVVDLVLESKKMKWVFKHVERCHAARLILVAPDEWAKGTVRVKDLAQRSEEDVSVLTEMRAAKLFICKADSDPREHQDPVTFVAYEDLQQSPVLSSVHLPSDDSVELELHVTEQPAATGSTPEEFANTVRTVVAPLVAPLATREQLQAQNNTVQALQEAIRRRKAGRSGDLTTPLLHAEAV</sequence>
<dbReference type="InterPro" id="IPR029068">
    <property type="entry name" value="Glyas_Bleomycin-R_OHBP_Dase"/>
</dbReference>
<dbReference type="InterPro" id="IPR045864">
    <property type="entry name" value="aa-tRNA-synth_II/BPL/LPL"/>
</dbReference>
<protein>
    <recommendedName>
        <fullName evidence="2">histidine--tRNA ligase</fullName>
        <ecNumber evidence="2">6.1.1.21</ecNumber>
    </recommendedName>
    <alternativeName>
        <fullName evidence="8">Histidyl-tRNA synthetase</fullName>
    </alternativeName>
</protein>
<dbReference type="AlphaFoldDB" id="A0AAW1Q0D6"/>
<feature type="region of interest" description="Disordered" evidence="10">
    <location>
        <begin position="143"/>
        <end position="172"/>
    </location>
</feature>
<evidence type="ECO:0000313" key="13">
    <source>
        <dbReference type="EMBL" id="KAK9814408.1"/>
    </source>
</evidence>
<comment type="caution">
    <text evidence="13">The sequence shown here is derived from an EMBL/GenBank/DDBJ whole genome shotgun (WGS) entry which is preliminary data.</text>
</comment>
<dbReference type="GO" id="GO:0005524">
    <property type="term" value="F:ATP binding"/>
    <property type="evidence" value="ECO:0007669"/>
    <property type="project" value="UniProtKB-KW"/>
</dbReference>
<dbReference type="NCBIfam" id="TIGR00442">
    <property type="entry name" value="hisS"/>
    <property type="match status" value="1"/>
</dbReference>
<feature type="compositionally biased region" description="Basic and acidic residues" evidence="10">
    <location>
        <begin position="145"/>
        <end position="159"/>
    </location>
</feature>